<comment type="caution">
    <text evidence="2">The sequence shown here is derived from an EMBL/GenBank/DDBJ whole genome shotgun (WGS) entry which is preliminary data.</text>
</comment>
<accession>A0A9Q3PDR1</accession>
<protein>
    <recommendedName>
        <fullName evidence="4">Secreted protein</fullName>
    </recommendedName>
</protein>
<evidence type="ECO:0008006" key="4">
    <source>
        <dbReference type="Google" id="ProtNLM"/>
    </source>
</evidence>
<dbReference type="Proteomes" id="UP000765509">
    <property type="component" value="Unassembled WGS sequence"/>
</dbReference>
<feature type="chain" id="PRO_5040244837" description="Secreted protein" evidence="1">
    <location>
        <begin position="20"/>
        <end position="221"/>
    </location>
</feature>
<dbReference type="AlphaFoldDB" id="A0A9Q3PDR1"/>
<evidence type="ECO:0000313" key="2">
    <source>
        <dbReference type="EMBL" id="MBW0557869.1"/>
    </source>
</evidence>
<name>A0A9Q3PDR1_9BASI</name>
<reference evidence="2" key="1">
    <citation type="submission" date="2021-03" db="EMBL/GenBank/DDBJ databases">
        <title>Draft genome sequence of rust myrtle Austropuccinia psidii MF-1, a brazilian biotype.</title>
        <authorList>
            <person name="Quecine M.C."/>
            <person name="Pachon D.M.R."/>
            <person name="Bonatelli M.L."/>
            <person name="Correr F.H."/>
            <person name="Franceschini L.M."/>
            <person name="Leite T.F."/>
            <person name="Margarido G.R.A."/>
            <person name="Almeida C.A."/>
            <person name="Ferrarezi J.A."/>
            <person name="Labate C.A."/>
        </authorList>
    </citation>
    <scope>NUCLEOTIDE SEQUENCE</scope>
    <source>
        <strain evidence="2">MF-1</strain>
    </source>
</reference>
<gene>
    <name evidence="2" type="ORF">O181_097584</name>
</gene>
<keyword evidence="3" id="KW-1185">Reference proteome</keyword>
<sequence>MKLYSGIVLLVLSISLALAQNHTICYNYFLQKDGCVYSSGNEETRCTAPPKACQDPVTPVKCPTESQDDQSQFAKRSETHTTLVRRYDNTQKVFPIAGGNGICGHYDTNNDHGACLWSGSSLSGADPMTAGWLNLAQKSNCGKRLYVQRRGRPETVIYVPIVDGCNFRSVDPTFGCFQIALTNITFNALNPTDQEIAKQAIDDLSWDFDNLEGCSENQAPI</sequence>
<organism evidence="2 3">
    <name type="scientific">Austropuccinia psidii MF-1</name>
    <dbReference type="NCBI Taxonomy" id="1389203"/>
    <lineage>
        <taxon>Eukaryota</taxon>
        <taxon>Fungi</taxon>
        <taxon>Dikarya</taxon>
        <taxon>Basidiomycota</taxon>
        <taxon>Pucciniomycotina</taxon>
        <taxon>Pucciniomycetes</taxon>
        <taxon>Pucciniales</taxon>
        <taxon>Sphaerophragmiaceae</taxon>
        <taxon>Austropuccinia</taxon>
    </lineage>
</organism>
<evidence type="ECO:0000313" key="3">
    <source>
        <dbReference type="Proteomes" id="UP000765509"/>
    </source>
</evidence>
<dbReference type="OrthoDB" id="2499360at2759"/>
<evidence type="ECO:0000256" key="1">
    <source>
        <dbReference type="SAM" id="SignalP"/>
    </source>
</evidence>
<dbReference type="EMBL" id="AVOT02065909">
    <property type="protein sequence ID" value="MBW0557869.1"/>
    <property type="molecule type" value="Genomic_DNA"/>
</dbReference>
<keyword evidence="1" id="KW-0732">Signal</keyword>
<proteinExistence type="predicted"/>
<feature type="signal peptide" evidence="1">
    <location>
        <begin position="1"/>
        <end position="19"/>
    </location>
</feature>